<dbReference type="Pfam" id="PF25967">
    <property type="entry name" value="RND-MFP_C"/>
    <property type="match status" value="1"/>
</dbReference>
<dbReference type="InterPro" id="IPR058627">
    <property type="entry name" value="MdtA-like_C"/>
</dbReference>
<organism evidence="5 6">
    <name type="scientific">Caecibacteroides pullorum</name>
    <dbReference type="NCBI Taxonomy" id="2725562"/>
    <lineage>
        <taxon>Bacteria</taxon>
        <taxon>Pseudomonadati</taxon>
        <taxon>Bacteroidota</taxon>
        <taxon>Bacteroidia</taxon>
        <taxon>Bacteroidales</taxon>
        <taxon>Bacteroidaceae</taxon>
        <taxon>Caecibacteroides</taxon>
    </lineage>
</organism>
<dbReference type="NCBIfam" id="TIGR01730">
    <property type="entry name" value="RND_mfp"/>
    <property type="match status" value="1"/>
</dbReference>
<proteinExistence type="inferred from homology"/>
<dbReference type="Pfam" id="PF25954">
    <property type="entry name" value="Beta-barrel_RND_2"/>
    <property type="match status" value="1"/>
</dbReference>
<dbReference type="InterPro" id="IPR058647">
    <property type="entry name" value="BSH_CzcB-like"/>
</dbReference>
<evidence type="ECO:0000313" key="5">
    <source>
        <dbReference type="EMBL" id="MBM6858247.1"/>
    </source>
</evidence>
<evidence type="ECO:0000313" key="6">
    <source>
        <dbReference type="Proteomes" id="UP000698924"/>
    </source>
</evidence>
<dbReference type="RefSeq" id="WP_204972576.1">
    <property type="nucleotide sequence ID" value="NZ_JAAZTS010000020.1"/>
</dbReference>
<name>A0AA40ZUX2_9BACT</name>
<dbReference type="AlphaFoldDB" id="A0AA40ZUX2"/>
<comment type="similarity">
    <text evidence="1">Belongs to the membrane fusion protein (MFP) (TC 8.A.1) family.</text>
</comment>
<feature type="domain" description="CzcB-like barrel-sandwich hybrid" evidence="4">
    <location>
        <begin position="65"/>
        <end position="176"/>
    </location>
</feature>
<gene>
    <name evidence="5" type="ORF">H6D15_11660</name>
</gene>
<dbReference type="PROSITE" id="PS51257">
    <property type="entry name" value="PROKAR_LIPOPROTEIN"/>
    <property type="match status" value="1"/>
</dbReference>
<dbReference type="InterPro" id="IPR058792">
    <property type="entry name" value="Beta-barrel_RND_2"/>
</dbReference>
<dbReference type="EMBL" id="JACJMO010000020">
    <property type="protein sequence ID" value="MBM6858247.1"/>
    <property type="molecule type" value="Genomic_DNA"/>
</dbReference>
<dbReference type="Gene3D" id="2.40.30.170">
    <property type="match status" value="1"/>
</dbReference>
<dbReference type="PANTHER" id="PTHR30469:SF20">
    <property type="entry name" value="EFFLUX RND TRANSPORTER PERIPLASMIC ADAPTOR SUBUNIT"/>
    <property type="match status" value="1"/>
</dbReference>
<evidence type="ECO:0000259" key="4">
    <source>
        <dbReference type="Pfam" id="PF25973"/>
    </source>
</evidence>
<protein>
    <submittedName>
        <fullName evidence="5">Efflux RND transporter periplasmic adaptor subunit</fullName>
    </submittedName>
</protein>
<dbReference type="PANTHER" id="PTHR30469">
    <property type="entry name" value="MULTIDRUG RESISTANCE PROTEIN MDTA"/>
    <property type="match status" value="1"/>
</dbReference>
<dbReference type="SUPFAM" id="SSF111369">
    <property type="entry name" value="HlyD-like secretion proteins"/>
    <property type="match status" value="1"/>
</dbReference>
<dbReference type="GO" id="GO:0015562">
    <property type="term" value="F:efflux transmembrane transporter activity"/>
    <property type="evidence" value="ECO:0007669"/>
    <property type="project" value="TreeGrafter"/>
</dbReference>
<dbReference type="Gene3D" id="2.40.420.20">
    <property type="match status" value="1"/>
</dbReference>
<evidence type="ECO:0000256" key="1">
    <source>
        <dbReference type="ARBA" id="ARBA00009477"/>
    </source>
</evidence>
<keyword evidence="6" id="KW-1185">Reference proteome</keyword>
<dbReference type="GO" id="GO:1990281">
    <property type="term" value="C:efflux pump complex"/>
    <property type="evidence" value="ECO:0007669"/>
    <property type="project" value="TreeGrafter"/>
</dbReference>
<feature type="domain" description="Multidrug resistance protein MdtA-like C-terminal permuted SH3" evidence="3">
    <location>
        <begin position="274"/>
        <end position="332"/>
    </location>
</feature>
<accession>A0AA40ZUX2</accession>
<dbReference type="Pfam" id="PF25973">
    <property type="entry name" value="BSH_CzcB"/>
    <property type="match status" value="1"/>
</dbReference>
<dbReference type="InterPro" id="IPR006143">
    <property type="entry name" value="RND_pump_MFP"/>
</dbReference>
<evidence type="ECO:0000259" key="2">
    <source>
        <dbReference type="Pfam" id="PF25954"/>
    </source>
</evidence>
<evidence type="ECO:0000259" key="3">
    <source>
        <dbReference type="Pfam" id="PF25967"/>
    </source>
</evidence>
<comment type="caution">
    <text evidence="5">The sequence shown here is derived from an EMBL/GenBank/DDBJ whole genome shotgun (WGS) entry which is preliminary data.</text>
</comment>
<sequence>MKKNYLTTTLWMAILLTGCQRNDNQATEKQPIKVKVITVSASTDGQGKSYSGTVEEGNGTYLSFPVMGTVKTLHFHLGQHISKGQLLATLDSTSMQSSYNAARASLVQAEDAHQRMKELHDKGSLPEIQWIEVQSKLQQAQALEEIANKNLKDCKLLAPFEGVIAEKSIEVGQNVTPGIPVAKLVTAHHLKIKIAVPETEITDVRLSQRVDIKVPALGGKLLTGTIEEKGIIAHPLSRSYEVKIHIDNDAKDLMPGMITEVVLRKDTEKDACYIIPANIVQLDEKNNNFVWIEKDGKASKQIIKCGEFTPKGVTVVSGLQNGTQVIVEGQQKVCEGTSLTII</sequence>
<feature type="domain" description="CusB-like beta-barrel" evidence="2">
    <location>
        <begin position="192"/>
        <end position="265"/>
    </location>
</feature>
<reference evidence="5 6" key="1">
    <citation type="journal article" date="2021" name="Sci. Rep.">
        <title>The distribution of antibiotic resistance genes in chicken gut microbiota commensals.</title>
        <authorList>
            <person name="Juricova H."/>
            <person name="Matiasovicova J."/>
            <person name="Kubasova T."/>
            <person name="Cejkova D."/>
            <person name="Rychlik I."/>
        </authorList>
    </citation>
    <scope>NUCLEOTIDE SEQUENCE [LARGE SCALE GENOMIC DNA]</scope>
    <source>
        <strain evidence="5 6">An421</strain>
    </source>
</reference>
<dbReference type="Gene3D" id="2.40.50.100">
    <property type="match status" value="1"/>
</dbReference>
<dbReference type="Proteomes" id="UP000698924">
    <property type="component" value="Unassembled WGS sequence"/>
</dbReference>